<feature type="compositionally biased region" description="Basic residues" evidence="1">
    <location>
        <begin position="130"/>
        <end position="140"/>
    </location>
</feature>
<feature type="compositionally biased region" description="Low complexity" evidence="1">
    <location>
        <begin position="55"/>
        <end position="79"/>
    </location>
</feature>
<sequence>MHRSHLNDFESTNEADYDCDSNYEFENKQSIRVPSPLSLSLLSESKLARIEPQHSSSYTSSYSNTSSTSGSSSGTSSSSRRQERYGRSSRGIRRNRDMELYGSGFDEEDEDDMDMSDEGYDSSDAYPRFRTQKRSPRRARTASPLRSPFSTYSAPLSSCSSPSFSQLSNSFPYSYSLSHPEELEDEAEISYPDTHEELQSTPSCNEALRRQWHALSLRVQFGVFRARRRMRGIVGKGKKY</sequence>
<gene>
    <name evidence="2" type="ORF">BT96DRAFT_991235</name>
</gene>
<dbReference type="AlphaFoldDB" id="A0A6A4I0X4"/>
<reference evidence="2" key="1">
    <citation type="journal article" date="2019" name="Environ. Microbiol.">
        <title>Fungal ecological strategies reflected in gene transcription - a case study of two litter decomposers.</title>
        <authorList>
            <person name="Barbi F."/>
            <person name="Kohler A."/>
            <person name="Barry K."/>
            <person name="Baskaran P."/>
            <person name="Daum C."/>
            <person name="Fauchery L."/>
            <person name="Ihrmark K."/>
            <person name="Kuo A."/>
            <person name="LaButti K."/>
            <person name="Lipzen A."/>
            <person name="Morin E."/>
            <person name="Grigoriev I.V."/>
            <person name="Henrissat B."/>
            <person name="Lindahl B."/>
            <person name="Martin F."/>
        </authorList>
    </citation>
    <scope>NUCLEOTIDE SEQUENCE</scope>
    <source>
        <strain evidence="2">JB14</strain>
    </source>
</reference>
<organism evidence="2 3">
    <name type="scientific">Gymnopus androsaceus JB14</name>
    <dbReference type="NCBI Taxonomy" id="1447944"/>
    <lineage>
        <taxon>Eukaryota</taxon>
        <taxon>Fungi</taxon>
        <taxon>Dikarya</taxon>
        <taxon>Basidiomycota</taxon>
        <taxon>Agaricomycotina</taxon>
        <taxon>Agaricomycetes</taxon>
        <taxon>Agaricomycetidae</taxon>
        <taxon>Agaricales</taxon>
        <taxon>Marasmiineae</taxon>
        <taxon>Omphalotaceae</taxon>
        <taxon>Gymnopus</taxon>
    </lineage>
</organism>
<dbReference type="EMBL" id="ML769435">
    <property type="protein sequence ID" value="KAE9402435.1"/>
    <property type="molecule type" value="Genomic_DNA"/>
</dbReference>
<feature type="compositionally biased region" description="Acidic residues" evidence="1">
    <location>
        <begin position="105"/>
        <end position="121"/>
    </location>
</feature>
<evidence type="ECO:0000256" key="1">
    <source>
        <dbReference type="SAM" id="MobiDB-lite"/>
    </source>
</evidence>
<name>A0A6A4I0X4_9AGAR</name>
<evidence type="ECO:0000313" key="2">
    <source>
        <dbReference type="EMBL" id="KAE9402435.1"/>
    </source>
</evidence>
<protein>
    <submittedName>
        <fullName evidence="2">Uncharacterized protein</fullName>
    </submittedName>
</protein>
<evidence type="ECO:0000313" key="3">
    <source>
        <dbReference type="Proteomes" id="UP000799118"/>
    </source>
</evidence>
<dbReference type="OrthoDB" id="3021720at2759"/>
<feature type="region of interest" description="Disordered" evidence="1">
    <location>
        <begin position="49"/>
        <end position="146"/>
    </location>
</feature>
<proteinExistence type="predicted"/>
<dbReference type="Proteomes" id="UP000799118">
    <property type="component" value="Unassembled WGS sequence"/>
</dbReference>
<accession>A0A6A4I0X4</accession>
<keyword evidence="3" id="KW-1185">Reference proteome</keyword>